<feature type="domain" description="DAAF9 PH" evidence="5">
    <location>
        <begin position="206"/>
        <end position="385"/>
    </location>
</feature>
<dbReference type="Pfam" id="PF25203">
    <property type="entry name" value="PB_DAAF9"/>
    <property type="match status" value="1"/>
</dbReference>
<feature type="domain" description="DAAF9 pita-bread-like" evidence="3">
    <location>
        <begin position="40"/>
        <end position="169"/>
    </location>
</feature>
<feature type="region of interest" description="Disordered" evidence="1">
    <location>
        <begin position="14"/>
        <end position="37"/>
    </location>
</feature>
<gene>
    <name evidence="6" type="ORF">CGI_10012328</name>
</gene>
<dbReference type="Pfam" id="PF23319">
    <property type="entry name" value="CobW_C_DAAF9"/>
    <property type="match status" value="1"/>
</dbReference>
<dbReference type="InterPro" id="IPR040342">
    <property type="entry name" value="DNAAF9"/>
</dbReference>
<protein>
    <submittedName>
        <fullName evidence="6">Uncharacterized protein</fullName>
    </submittedName>
</protein>
<feature type="domain" description="DAAF9 CobW C-like" evidence="2">
    <location>
        <begin position="643"/>
        <end position="709"/>
    </location>
</feature>
<proteinExistence type="predicted"/>
<dbReference type="AlphaFoldDB" id="K1QG41"/>
<dbReference type="InterPro" id="IPR058844">
    <property type="entry name" value="PB_DAAF9"/>
</dbReference>
<dbReference type="PANTHER" id="PTHR33664">
    <property type="entry name" value="RCG26366"/>
    <property type="match status" value="1"/>
</dbReference>
<evidence type="ECO:0000259" key="3">
    <source>
        <dbReference type="Pfam" id="PF25203"/>
    </source>
</evidence>
<dbReference type="PANTHER" id="PTHR33664:SF1">
    <property type="entry name" value="DYNEIN AXONEMAL ASSEMBLY FACTOR 9"/>
    <property type="match status" value="1"/>
</dbReference>
<feature type="compositionally biased region" description="Polar residues" evidence="1">
    <location>
        <begin position="14"/>
        <end position="32"/>
    </location>
</feature>
<evidence type="ECO:0000256" key="1">
    <source>
        <dbReference type="SAM" id="MobiDB-lite"/>
    </source>
</evidence>
<dbReference type="InParanoid" id="K1QG41"/>
<organism evidence="6">
    <name type="scientific">Magallana gigas</name>
    <name type="common">Pacific oyster</name>
    <name type="synonym">Crassostrea gigas</name>
    <dbReference type="NCBI Taxonomy" id="29159"/>
    <lineage>
        <taxon>Eukaryota</taxon>
        <taxon>Metazoa</taxon>
        <taxon>Spiralia</taxon>
        <taxon>Lophotrochozoa</taxon>
        <taxon>Mollusca</taxon>
        <taxon>Bivalvia</taxon>
        <taxon>Autobranchia</taxon>
        <taxon>Pteriomorphia</taxon>
        <taxon>Ostreida</taxon>
        <taxon>Ostreoidea</taxon>
        <taxon>Ostreidae</taxon>
        <taxon>Magallana</taxon>
    </lineage>
</organism>
<evidence type="ECO:0000313" key="6">
    <source>
        <dbReference type="EMBL" id="EKC30034.1"/>
    </source>
</evidence>
<dbReference type="InterPro" id="IPR057478">
    <property type="entry name" value="DAAF9_2"/>
</dbReference>
<evidence type="ECO:0000259" key="2">
    <source>
        <dbReference type="Pfam" id="PF23319"/>
    </source>
</evidence>
<dbReference type="InterPro" id="IPR056414">
    <property type="entry name" value="DAAF9_CobW_C"/>
</dbReference>
<dbReference type="HOGENOM" id="CLU_008324_0_0_1"/>
<dbReference type="EMBL" id="JH817876">
    <property type="protein sequence ID" value="EKC30034.1"/>
    <property type="molecule type" value="Genomic_DNA"/>
</dbReference>
<sequence length="840" mass="94698">MEQNYSRQFMIQETSRTRTAVQSKAGSDSQADINPPVEDQDTKMLVDMYSIMVDSVLEGIQNYSRTLSVHKARARVVDQICEGCRAYPVLAKYIQRKSDIVFTIEAYDQDGRSHAVEEGTRSLFLKSASISLYDVPSTLVPGKTLGSLVFSEIFQDSVISIQKEDGTLELNGEALVLTSLIPRYKGWPLRSKADPSEALHSLNKYGRLMLPGEMVRVCTDKNLTHPVSTAEFFAYEAAIVLVFQRSLVLSLDKDNIKSIKMFVGDSSERLVALMVEVYPSNIPAFLQSEDHIIYITVAPKSKAKLSLFKEVLPEWKSYDSLPHVDLAESYPSAFQQTQSYYICRAQQLQLEFNNEFHPSSPYHHVQGKFSNLDKFMTHFSVSSVTSLPTTSLPIMLQEAEEVATNPSEDVVPVSNFHGITVTILGGIPGSHKEQLCDTLLYLTESHIRWTVLRQTVGATKSVLFGELQDTLSKMWNAMRRRLSSSDTSHRLLLVTPGYTDIKDVISAILNHPNPDVQSHVRIGSVTVCIDPFISFIEHRLTYPNLLNQCNQGFVNNILITSATSIQQNSSLEEIQNLLRSVNSDVAFFLAEKGNVKRSMDVDAILSETAFMENKKVRAREMLCPGWSLGLYKTPSSLSFTMEDTEVTFSQPLVRNAFINKLRGLKGQITHYPFSGNIFVVHGYATFTDSEGLMDVQYIVTSDQLSVNKHTNKSVANGDGLHLTRKKHCLVFTGHQLQVNQVKDWLRTCGRQKPELKKPISKKDLTKEEIKKIHKQHHLDPLPAGWFYNGTQFVSFDGEKQDLHPSLETFIQEYIDEKNKEITEFNNEVRNSAGQFVDLFA</sequence>
<evidence type="ECO:0000259" key="4">
    <source>
        <dbReference type="Pfam" id="PF25204"/>
    </source>
</evidence>
<name>K1QG41_MAGGI</name>
<feature type="domain" description="DAAF9" evidence="4">
    <location>
        <begin position="421"/>
        <end position="626"/>
    </location>
</feature>
<dbReference type="Pfam" id="PF25204">
    <property type="entry name" value="DAAF9_2"/>
    <property type="match status" value="1"/>
</dbReference>
<reference evidence="6" key="1">
    <citation type="journal article" date="2012" name="Nature">
        <title>The oyster genome reveals stress adaptation and complexity of shell formation.</title>
        <authorList>
            <person name="Zhang G."/>
            <person name="Fang X."/>
            <person name="Guo X."/>
            <person name="Li L."/>
            <person name="Luo R."/>
            <person name="Xu F."/>
            <person name="Yang P."/>
            <person name="Zhang L."/>
            <person name="Wang X."/>
            <person name="Qi H."/>
            <person name="Xiong Z."/>
            <person name="Que H."/>
            <person name="Xie Y."/>
            <person name="Holland P.W."/>
            <person name="Paps J."/>
            <person name="Zhu Y."/>
            <person name="Wu F."/>
            <person name="Chen Y."/>
            <person name="Wang J."/>
            <person name="Peng C."/>
            <person name="Meng J."/>
            <person name="Yang L."/>
            <person name="Liu J."/>
            <person name="Wen B."/>
            <person name="Zhang N."/>
            <person name="Huang Z."/>
            <person name="Zhu Q."/>
            <person name="Feng Y."/>
            <person name="Mount A."/>
            <person name="Hedgecock D."/>
            <person name="Xu Z."/>
            <person name="Liu Y."/>
            <person name="Domazet-Loso T."/>
            <person name="Du Y."/>
            <person name="Sun X."/>
            <person name="Zhang S."/>
            <person name="Liu B."/>
            <person name="Cheng P."/>
            <person name="Jiang X."/>
            <person name="Li J."/>
            <person name="Fan D."/>
            <person name="Wang W."/>
            <person name="Fu W."/>
            <person name="Wang T."/>
            <person name="Wang B."/>
            <person name="Zhang J."/>
            <person name="Peng Z."/>
            <person name="Li Y."/>
            <person name="Li N."/>
            <person name="Wang J."/>
            <person name="Chen M."/>
            <person name="He Y."/>
            <person name="Tan F."/>
            <person name="Song X."/>
            <person name="Zheng Q."/>
            <person name="Huang R."/>
            <person name="Yang H."/>
            <person name="Du X."/>
            <person name="Chen L."/>
            <person name="Yang M."/>
            <person name="Gaffney P.M."/>
            <person name="Wang S."/>
            <person name="Luo L."/>
            <person name="She Z."/>
            <person name="Ming Y."/>
            <person name="Huang W."/>
            <person name="Zhang S."/>
            <person name="Huang B."/>
            <person name="Zhang Y."/>
            <person name="Qu T."/>
            <person name="Ni P."/>
            <person name="Miao G."/>
            <person name="Wang J."/>
            <person name="Wang Q."/>
            <person name="Steinberg C.E."/>
            <person name="Wang H."/>
            <person name="Li N."/>
            <person name="Qian L."/>
            <person name="Zhang G."/>
            <person name="Li Y."/>
            <person name="Yang H."/>
            <person name="Liu X."/>
            <person name="Wang J."/>
            <person name="Yin Y."/>
            <person name="Wang J."/>
        </authorList>
    </citation>
    <scope>NUCLEOTIDE SEQUENCE [LARGE SCALE GENOMIC DNA]</scope>
    <source>
        <strain evidence="6">05x7-T-G4-1.051#20</strain>
    </source>
</reference>
<evidence type="ECO:0000259" key="5">
    <source>
        <dbReference type="Pfam" id="PF26246"/>
    </source>
</evidence>
<dbReference type="Pfam" id="PF26246">
    <property type="entry name" value="PH_DAAF9"/>
    <property type="match status" value="1"/>
</dbReference>
<dbReference type="InterPro" id="IPR058843">
    <property type="entry name" value="PH_DAAF9"/>
</dbReference>
<accession>K1QG41</accession>